<dbReference type="PANTHER" id="PTHR42834">
    <property type="entry name" value="ENDONUCLEASE/EXONUCLEASE/PHOSPHATASE FAMILY PROTEIN (AFU_ORTHOLOGUE AFUA_3G09210)"/>
    <property type="match status" value="1"/>
</dbReference>
<dbReference type="Gene3D" id="3.60.10.10">
    <property type="entry name" value="Endonuclease/exonuclease/phosphatase"/>
    <property type="match status" value="1"/>
</dbReference>
<reference evidence="3" key="2">
    <citation type="submission" date="2023-05" db="EMBL/GenBank/DDBJ databases">
        <authorList>
            <consortium name="Lawrence Berkeley National Laboratory"/>
            <person name="Steindorff A."/>
            <person name="Hensen N."/>
            <person name="Bonometti L."/>
            <person name="Westerberg I."/>
            <person name="Brannstrom I.O."/>
            <person name="Guillou S."/>
            <person name="Cros-Aarteil S."/>
            <person name="Calhoun S."/>
            <person name="Haridas S."/>
            <person name="Kuo A."/>
            <person name="Mondo S."/>
            <person name="Pangilinan J."/>
            <person name="Riley R."/>
            <person name="Labutti K."/>
            <person name="Andreopoulos B."/>
            <person name="Lipzen A."/>
            <person name="Chen C."/>
            <person name="Yanf M."/>
            <person name="Daum C."/>
            <person name="Ng V."/>
            <person name="Clum A."/>
            <person name="Ohm R."/>
            <person name="Martin F."/>
            <person name="Silar P."/>
            <person name="Natvig D."/>
            <person name="Lalanne C."/>
            <person name="Gautier V."/>
            <person name="Ament-Velasquez S.L."/>
            <person name="Kruys A."/>
            <person name="Hutchinson M.I."/>
            <person name="Powell A.J."/>
            <person name="Barry K."/>
            <person name="Miller A.N."/>
            <person name="Grigoriev I.V."/>
            <person name="Debuchy R."/>
            <person name="Gladieux P."/>
            <person name="Thoren M.H."/>
            <person name="Johannesson H."/>
        </authorList>
    </citation>
    <scope>NUCLEOTIDE SEQUENCE</scope>
    <source>
        <strain evidence="3">PSN243</strain>
    </source>
</reference>
<dbReference type="InterPro" id="IPR005135">
    <property type="entry name" value="Endo/exonuclease/phosphatase"/>
</dbReference>
<gene>
    <name evidence="3" type="ORF">QBC34DRAFT_418041</name>
</gene>
<dbReference type="Proteomes" id="UP001321760">
    <property type="component" value="Unassembled WGS sequence"/>
</dbReference>
<reference evidence="3" key="1">
    <citation type="journal article" date="2023" name="Mol. Phylogenet. Evol.">
        <title>Genome-scale phylogeny and comparative genomics of the fungal order Sordariales.</title>
        <authorList>
            <person name="Hensen N."/>
            <person name="Bonometti L."/>
            <person name="Westerberg I."/>
            <person name="Brannstrom I.O."/>
            <person name="Guillou S."/>
            <person name="Cros-Aarteil S."/>
            <person name="Calhoun S."/>
            <person name="Haridas S."/>
            <person name="Kuo A."/>
            <person name="Mondo S."/>
            <person name="Pangilinan J."/>
            <person name="Riley R."/>
            <person name="LaButti K."/>
            <person name="Andreopoulos B."/>
            <person name="Lipzen A."/>
            <person name="Chen C."/>
            <person name="Yan M."/>
            <person name="Daum C."/>
            <person name="Ng V."/>
            <person name="Clum A."/>
            <person name="Steindorff A."/>
            <person name="Ohm R.A."/>
            <person name="Martin F."/>
            <person name="Silar P."/>
            <person name="Natvig D.O."/>
            <person name="Lalanne C."/>
            <person name="Gautier V."/>
            <person name="Ament-Velasquez S.L."/>
            <person name="Kruys A."/>
            <person name="Hutchinson M.I."/>
            <person name="Powell A.J."/>
            <person name="Barry K."/>
            <person name="Miller A.N."/>
            <person name="Grigoriev I.V."/>
            <person name="Debuchy R."/>
            <person name="Gladieux P."/>
            <person name="Hiltunen Thoren M."/>
            <person name="Johannesson H."/>
        </authorList>
    </citation>
    <scope>NUCLEOTIDE SEQUENCE</scope>
    <source>
        <strain evidence="3">PSN243</strain>
    </source>
</reference>
<feature type="chain" id="PRO_5043855107" evidence="1">
    <location>
        <begin position="19"/>
        <end position="605"/>
    </location>
</feature>
<dbReference type="EMBL" id="MU866004">
    <property type="protein sequence ID" value="KAK4442898.1"/>
    <property type="molecule type" value="Genomic_DNA"/>
</dbReference>
<keyword evidence="3" id="KW-0255">Endonuclease</keyword>
<feature type="domain" description="Endonuclease/exonuclease/phosphatase" evidence="2">
    <location>
        <begin position="300"/>
        <end position="593"/>
    </location>
</feature>
<evidence type="ECO:0000256" key="1">
    <source>
        <dbReference type="SAM" id="SignalP"/>
    </source>
</evidence>
<comment type="caution">
    <text evidence="3">The sequence shown here is derived from an EMBL/GenBank/DDBJ whole genome shotgun (WGS) entry which is preliminary data.</text>
</comment>
<proteinExistence type="predicted"/>
<evidence type="ECO:0000313" key="4">
    <source>
        <dbReference type="Proteomes" id="UP001321760"/>
    </source>
</evidence>
<feature type="signal peptide" evidence="1">
    <location>
        <begin position="1"/>
        <end position="18"/>
    </location>
</feature>
<dbReference type="GO" id="GO:0004519">
    <property type="term" value="F:endonuclease activity"/>
    <property type="evidence" value="ECO:0007669"/>
    <property type="project" value="UniProtKB-KW"/>
</dbReference>
<keyword evidence="3" id="KW-0378">Hydrolase</keyword>
<evidence type="ECO:0000259" key="2">
    <source>
        <dbReference type="Pfam" id="PF03372"/>
    </source>
</evidence>
<dbReference type="Pfam" id="PF03372">
    <property type="entry name" value="Exo_endo_phos"/>
    <property type="match status" value="1"/>
</dbReference>
<dbReference type="PANTHER" id="PTHR42834:SF1">
    <property type="entry name" value="ENDONUCLEASE_EXONUCLEASE_PHOSPHATASE FAMILY PROTEIN (AFU_ORTHOLOGUE AFUA_3G09210)"/>
    <property type="match status" value="1"/>
</dbReference>
<dbReference type="CDD" id="cd04486">
    <property type="entry name" value="YhcR_OBF_like"/>
    <property type="match status" value="1"/>
</dbReference>
<dbReference type="InterPro" id="IPR036691">
    <property type="entry name" value="Endo/exonu/phosph_ase_sf"/>
</dbReference>
<keyword evidence="3" id="KW-0540">Nuclease</keyword>
<protein>
    <submittedName>
        <fullName evidence="3">Endonuclease/exonuclease/ phosphatase</fullName>
    </submittedName>
</protein>
<keyword evidence="4" id="KW-1185">Reference proteome</keyword>
<name>A0AAV9G2S7_9PEZI</name>
<keyword evidence="1" id="KW-0732">Signal</keyword>
<accession>A0AAV9G2S7</accession>
<evidence type="ECO:0000313" key="3">
    <source>
        <dbReference type="EMBL" id="KAK4442898.1"/>
    </source>
</evidence>
<dbReference type="SUPFAM" id="SSF56219">
    <property type="entry name" value="DNase I-like"/>
    <property type="match status" value="1"/>
</dbReference>
<sequence length="605" mass="64577">MKVTLLWAVVGLQHLAAALTIAEINGNKFLSPYSGETVTNVTGLLIAKGPSGVWIRSTTPDDDPVTSEAIYVFGTVNASVGDVISLDGKVTEYRQQASYLYLTEITAPKNVKVVSSGNMKEVKPLVIGKDTSSPPTASFSGLDGGDVYNVPGGASNISLANPVLKPKEYGLDFWESLSGELVTVRRPTAIQRTNNFGDTWVYGDWIVSGKNARGGLTMSGKDSNPEAIIIGSPLDGTKNPTTSKMGDKLEDITGVVTYAFGFYRILPLTAIKTSFRATTTAKPSTLRSSKDCRALTIGDYNVENLAPDSKHLPAVAAHIVNYLQSPDLLFIQEVQDGSGPADDGVVSANATLSALVNAINSLSGVSYAFTSVDPISNQDGGQPGGNIRQAYLYRPGVVTLYKPNQGGAADSTQVLPEGKFSFNPGRIDPSNEAWSASRKPIAAAWVAKGAKKPFFTVNVHFSSKGGGTSLHGDARPPVNGAVARREEQGNVTATFIADIMKQDPKAKVIAAGDFNEFSFVQPMKTFAAVSGMVDLDEAANVSVLERYTYVYDMNAQALDHMYVSPALAKSRHTRYEHLHLNTWAATEDMVSDHDPSVALFNVCDC</sequence>
<organism evidence="3 4">
    <name type="scientific">Podospora aff. communis PSN243</name>
    <dbReference type="NCBI Taxonomy" id="3040156"/>
    <lineage>
        <taxon>Eukaryota</taxon>
        <taxon>Fungi</taxon>
        <taxon>Dikarya</taxon>
        <taxon>Ascomycota</taxon>
        <taxon>Pezizomycotina</taxon>
        <taxon>Sordariomycetes</taxon>
        <taxon>Sordariomycetidae</taxon>
        <taxon>Sordariales</taxon>
        <taxon>Podosporaceae</taxon>
        <taxon>Podospora</taxon>
    </lineage>
</organism>
<dbReference type="AlphaFoldDB" id="A0AAV9G2S7"/>